<organism evidence="2">
    <name type="scientific">hydrothermal vent metagenome</name>
    <dbReference type="NCBI Taxonomy" id="652676"/>
    <lineage>
        <taxon>unclassified sequences</taxon>
        <taxon>metagenomes</taxon>
        <taxon>ecological metagenomes</taxon>
    </lineage>
</organism>
<feature type="transmembrane region" description="Helical" evidence="1">
    <location>
        <begin position="18"/>
        <end position="39"/>
    </location>
</feature>
<name>A0A170PM33_9ZZZZ</name>
<keyword evidence="1" id="KW-0812">Transmembrane</keyword>
<evidence type="ECO:0000313" key="2">
    <source>
        <dbReference type="EMBL" id="CUS42206.1"/>
    </source>
</evidence>
<protein>
    <submittedName>
        <fullName evidence="2">Uncharacterized protein</fullName>
    </submittedName>
</protein>
<keyword evidence="1" id="KW-0472">Membrane</keyword>
<accession>A0A170PM33</accession>
<sequence>MVARRVSHLSAEASHGHYLAGFFSWIALLVGVFNLNCLVA</sequence>
<dbReference type="EMBL" id="CZQC01000063">
    <property type="protein sequence ID" value="CUS42206.1"/>
    <property type="molecule type" value="Genomic_DNA"/>
</dbReference>
<reference evidence="2" key="1">
    <citation type="submission" date="2015-10" db="EMBL/GenBank/DDBJ databases">
        <authorList>
            <person name="Gilbert D.G."/>
        </authorList>
    </citation>
    <scope>NUCLEOTIDE SEQUENCE</scope>
</reference>
<gene>
    <name evidence="2" type="ORF">MGWOODY_Tha1624</name>
</gene>
<dbReference type="AlphaFoldDB" id="A0A170PM33"/>
<evidence type="ECO:0000256" key="1">
    <source>
        <dbReference type="SAM" id="Phobius"/>
    </source>
</evidence>
<keyword evidence="1" id="KW-1133">Transmembrane helix</keyword>
<proteinExistence type="predicted"/>